<gene>
    <name evidence="2" type="ORF">COEREDRAFT_80646</name>
</gene>
<proteinExistence type="predicted"/>
<evidence type="ECO:0000313" key="3">
    <source>
        <dbReference type="Proteomes" id="UP000242474"/>
    </source>
</evidence>
<dbReference type="AlphaFoldDB" id="A0A2G5BE85"/>
<protein>
    <submittedName>
        <fullName evidence="2">Uncharacterized protein</fullName>
    </submittedName>
</protein>
<evidence type="ECO:0000313" key="2">
    <source>
        <dbReference type="EMBL" id="PIA17311.1"/>
    </source>
</evidence>
<feature type="compositionally biased region" description="Polar residues" evidence="1">
    <location>
        <begin position="19"/>
        <end position="31"/>
    </location>
</feature>
<name>A0A2G5BE85_COERN</name>
<sequence length="99" mass="10419">MSASVVSGTSLKAHGGQGNRTHISAGQSASASPDMDDQNSVDFEEELQQELENEMSASYDNLFTDDQDDGSDLPGETRSATGVSTGVGHESETFSDEDD</sequence>
<accession>A0A2G5BE85</accession>
<keyword evidence="3" id="KW-1185">Reference proteome</keyword>
<reference evidence="2 3" key="1">
    <citation type="journal article" date="2015" name="Genome Biol. Evol.">
        <title>Phylogenomic analyses indicate that early fungi evolved digesting cell walls of algal ancestors of land plants.</title>
        <authorList>
            <person name="Chang Y."/>
            <person name="Wang S."/>
            <person name="Sekimoto S."/>
            <person name="Aerts A.L."/>
            <person name="Choi C."/>
            <person name="Clum A."/>
            <person name="LaButti K.M."/>
            <person name="Lindquist E.A."/>
            <person name="Yee Ngan C."/>
            <person name="Ohm R.A."/>
            <person name="Salamov A.A."/>
            <person name="Grigoriev I.V."/>
            <person name="Spatafora J.W."/>
            <person name="Berbee M.L."/>
        </authorList>
    </citation>
    <scope>NUCLEOTIDE SEQUENCE [LARGE SCALE GENOMIC DNA]</scope>
    <source>
        <strain evidence="2 3">NRRL 1564</strain>
    </source>
</reference>
<feature type="compositionally biased region" description="Polar residues" evidence="1">
    <location>
        <begin position="1"/>
        <end position="10"/>
    </location>
</feature>
<feature type="compositionally biased region" description="Acidic residues" evidence="1">
    <location>
        <begin position="34"/>
        <end position="53"/>
    </location>
</feature>
<evidence type="ECO:0000256" key="1">
    <source>
        <dbReference type="SAM" id="MobiDB-lite"/>
    </source>
</evidence>
<feature type="non-terminal residue" evidence="2">
    <location>
        <position position="99"/>
    </location>
</feature>
<organism evidence="2 3">
    <name type="scientific">Coemansia reversa (strain ATCC 12441 / NRRL 1564)</name>
    <dbReference type="NCBI Taxonomy" id="763665"/>
    <lineage>
        <taxon>Eukaryota</taxon>
        <taxon>Fungi</taxon>
        <taxon>Fungi incertae sedis</taxon>
        <taxon>Zoopagomycota</taxon>
        <taxon>Kickxellomycotina</taxon>
        <taxon>Kickxellomycetes</taxon>
        <taxon>Kickxellales</taxon>
        <taxon>Kickxellaceae</taxon>
        <taxon>Coemansia</taxon>
    </lineage>
</organism>
<dbReference type="Proteomes" id="UP000242474">
    <property type="component" value="Unassembled WGS sequence"/>
</dbReference>
<dbReference type="OrthoDB" id="1932706at2759"/>
<dbReference type="EMBL" id="KZ303495">
    <property type="protein sequence ID" value="PIA17311.1"/>
    <property type="molecule type" value="Genomic_DNA"/>
</dbReference>
<feature type="region of interest" description="Disordered" evidence="1">
    <location>
        <begin position="1"/>
        <end position="99"/>
    </location>
</feature>